<keyword evidence="7" id="KW-0067">ATP-binding</keyword>
<dbReference type="GO" id="GO:0006281">
    <property type="term" value="P:DNA repair"/>
    <property type="evidence" value="ECO:0007669"/>
    <property type="project" value="UniProtKB-KW"/>
</dbReference>
<keyword evidence="3" id="KW-0227">DNA damage</keyword>
<dbReference type="EMBL" id="UAVY01000011">
    <property type="protein sequence ID" value="SQB42507.1"/>
    <property type="molecule type" value="Genomic_DNA"/>
</dbReference>
<dbReference type="PANTHER" id="PTHR30591">
    <property type="entry name" value="RECBCD ENZYME SUBUNIT RECC"/>
    <property type="match status" value="1"/>
</dbReference>
<dbReference type="GO" id="GO:0006310">
    <property type="term" value="P:DNA recombination"/>
    <property type="evidence" value="ECO:0007669"/>
    <property type="project" value="TreeGrafter"/>
</dbReference>
<dbReference type="FunFam" id="1.10.10.160:FF:000003">
    <property type="entry name" value="RecBCD enzyme subunit RecC"/>
    <property type="match status" value="1"/>
</dbReference>
<evidence type="ECO:0000256" key="9">
    <source>
        <dbReference type="ARBA" id="ARBA00023204"/>
    </source>
</evidence>
<proteinExistence type="predicted"/>
<keyword evidence="2" id="KW-0547">Nucleotide-binding</keyword>
<evidence type="ECO:0000256" key="2">
    <source>
        <dbReference type="ARBA" id="ARBA00022741"/>
    </source>
</evidence>
<keyword evidence="5" id="KW-0347">Helicase</keyword>
<name>A0A2X2WSB4_CITKO</name>
<accession>A0A2X2WSB4</accession>
<dbReference type="Proteomes" id="UP000251584">
    <property type="component" value="Unassembled WGS sequence"/>
</dbReference>
<keyword evidence="1" id="KW-0540">Nuclease</keyword>
<evidence type="ECO:0000256" key="4">
    <source>
        <dbReference type="ARBA" id="ARBA00022801"/>
    </source>
</evidence>
<evidence type="ECO:0000256" key="8">
    <source>
        <dbReference type="ARBA" id="ARBA00023125"/>
    </source>
</evidence>
<reference evidence="10 11" key="1">
    <citation type="submission" date="2018-06" db="EMBL/GenBank/DDBJ databases">
        <authorList>
            <consortium name="Pathogen Informatics"/>
            <person name="Doyle S."/>
        </authorList>
    </citation>
    <scope>NUCLEOTIDE SEQUENCE [LARGE SCALE GENOMIC DNA]</scope>
    <source>
        <strain evidence="10 11">NCTC10786</strain>
    </source>
</reference>
<evidence type="ECO:0000256" key="1">
    <source>
        <dbReference type="ARBA" id="ARBA00022722"/>
    </source>
</evidence>
<dbReference type="GO" id="GO:0004386">
    <property type="term" value="F:helicase activity"/>
    <property type="evidence" value="ECO:0007669"/>
    <property type="project" value="UniProtKB-KW"/>
</dbReference>
<evidence type="ECO:0000256" key="6">
    <source>
        <dbReference type="ARBA" id="ARBA00022839"/>
    </source>
</evidence>
<evidence type="ECO:0000313" key="11">
    <source>
        <dbReference type="Proteomes" id="UP000251584"/>
    </source>
</evidence>
<evidence type="ECO:0000313" key="10">
    <source>
        <dbReference type="EMBL" id="SQB42507.1"/>
    </source>
</evidence>
<evidence type="ECO:0000256" key="5">
    <source>
        <dbReference type="ARBA" id="ARBA00022806"/>
    </source>
</evidence>
<sequence>MLRVYHSNRLDVLEALMEFIVERDRLDDPFEPEIVLVQSTGMAQWLQMTLSQKFGIAANIDFPLPASFIWDMFVRVLPDIPKESAFSKQNMSWKLMTLLPQLLEREDFTLLRHYLTDDADKRKLFQLSSRAADLFDQYLVYRPDWLTQWEAGQMVDGLGEAQIWQAPLWKALVEYTAELGAAVLAPCECVSAFYPDAGKCDNQPDGAAFARLYLWYFRAAAGVSPGLAGAGKAHRNPSAVH</sequence>
<dbReference type="InterPro" id="IPR027417">
    <property type="entry name" value="P-loop_NTPase"/>
</dbReference>
<evidence type="ECO:0000256" key="7">
    <source>
        <dbReference type="ARBA" id="ARBA00022840"/>
    </source>
</evidence>
<dbReference type="GO" id="GO:0005524">
    <property type="term" value="F:ATP binding"/>
    <property type="evidence" value="ECO:0007669"/>
    <property type="project" value="UniProtKB-KW"/>
</dbReference>
<dbReference type="Pfam" id="PF04257">
    <property type="entry name" value="Exonuc_V_gamma"/>
    <property type="match status" value="1"/>
</dbReference>
<dbReference type="GO" id="GO:0003677">
    <property type="term" value="F:DNA binding"/>
    <property type="evidence" value="ECO:0007669"/>
    <property type="project" value="UniProtKB-KW"/>
</dbReference>
<dbReference type="PANTHER" id="PTHR30591:SF1">
    <property type="entry name" value="RECBCD ENZYME SUBUNIT RECC"/>
    <property type="match status" value="1"/>
</dbReference>
<keyword evidence="8" id="KW-0238">DNA-binding</keyword>
<gene>
    <name evidence="10" type="primary">recC_2</name>
    <name evidence="10" type="ORF">NCTC10786_06555</name>
</gene>
<keyword evidence="9" id="KW-0234">DNA repair</keyword>
<dbReference type="SUPFAM" id="SSF52540">
    <property type="entry name" value="P-loop containing nucleoside triphosphate hydrolases"/>
    <property type="match status" value="1"/>
</dbReference>
<dbReference type="GO" id="GO:0008854">
    <property type="term" value="F:exodeoxyribonuclease V activity"/>
    <property type="evidence" value="ECO:0007669"/>
    <property type="project" value="UniProtKB-EC"/>
</dbReference>
<dbReference type="EC" id="3.1.11.5" evidence="10"/>
<dbReference type="Gene3D" id="3.40.50.10930">
    <property type="match status" value="2"/>
</dbReference>
<keyword evidence="6 10" id="KW-0269">Exonuclease</keyword>
<organism evidence="10 11">
    <name type="scientific">Citrobacter koseri</name>
    <name type="common">Citrobacter diversus</name>
    <dbReference type="NCBI Taxonomy" id="545"/>
    <lineage>
        <taxon>Bacteria</taxon>
        <taxon>Pseudomonadati</taxon>
        <taxon>Pseudomonadota</taxon>
        <taxon>Gammaproteobacteria</taxon>
        <taxon>Enterobacterales</taxon>
        <taxon>Enterobacteriaceae</taxon>
        <taxon>Citrobacter</taxon>
    </lineage>
</organism>
<evidence type="ECO:0000256" key="3">
    <source>
        <dbReference type="ARBA" id="ARBA00022763"/>
    </source>
</evidence>
<dbReference type="AlphaFoldDB" id="A0A2X2WSB4"/>
<protein>
    <submittedName>
        <fullName evidence="10">Exonuclease V subunit gamma</fullName>
        <ecNumber evidence="10">3.1.11.5</ecNumber>
    </submittedName>
</protein>
<keyword evidence="4 10" id="KW-0378">Hydrolase</keyword>